<organism evidence="2 3">
    <name type="scientific">Francisella tularensis subsp. novicida (strain ATCC 15482 / CCUG 33449 / U112)</name>
    <dbReference type="NCBI Taxonomy" id="401614"/>
    <lineage>
        <taxon>Bacteria</taxon>
        <taxon>Pseudomonadati</taxon>
        <taxon>Pseudomonadota</taxon>
        <taxon>Gammaproteobacteria</taxon>
        <taxon>Thiotrichales</taxon>
        <taxon>Francisellaceae</taxon>
        <taxon>Francisella</taxon>
    </lineage>
</organism>
<proteinExistence type="predicted"/>
<dbReference type="GO" id="GO:0016747">
    <property type="term" value="F:acyltransferase activity, transferring groups other than amino-acyl groups"/>
    <property type="evidence" value="ECO:0007669"/>
    <property type="project" value="InterPro"/>
</dbReference>
<dbReference type="InterPro" id="IPR016181">
    <property type="entry name" value="Acyl_CoA_acyltransferase"/>
</dbReference>
<reference evidence="3" key="1">
    <citation type="journal article" date="2007" name="Genome Biol.">
        <title>Comparison of Francisella tularensis genomes reveals evolutionary events associated with the emergence of human pathogenic strains.</title>
        <authorList>
            <person name="Rohmer L."/>
            <person name="Fong C."/>
            <person name="Abmayr S."/>
            <person name="Wasnick M."/>
            <person name="Larson Freeman T.J."/>
            <person name="Radey M."/>
            <person name="Guina T."/>
            <person name="Svensson K."/>
            <person name="Hayden H.S."/>
            <person name="Jacobs M."/>
            <person name="Gallagher L.A."/>
            <person name="Manoil C."/>
            <person name="Ernst R.K."/>
            <person name="Drees B."/>
            <person name="Buckley D."/>
            <person name="Haugen E."/>
            <person name="Bovee D."/>
            <person name="Zhou Y."/>
            <person name="Chang J."/>
            <person name="Levy R."/>
            <person name="Lim R."/>
            <person name="Gillett W."/>
            <person name="Guenthener D."/>
            <person name="Kang A."/>
            <person name="Shaffer S.A."/>
            <person name="Taylor G."/>
            <person name="Chen J."/>
            <person name="Gallis B."/>
            <person name="D'Argenio D.A."/>
            <person name="Forsman M."/>
            <person name="Olson M.V."/>
            <person name="Goodlett D.R."/>
            <person name="Kaul R."/>
            <person name="Miller S.I."/>
            <person name="Brittnacher M.J."/>
        </authorList>
    </citation>
    <scope>NUCLEOTIDE SEQUENCE [LARGE SCALE GENOMIC DNA]</scope>
    <source>
        <strain evidence="3">U112</strain>
    </source>
</reference>
<dbReference type="Gene3D" id="3.40.630.30">
    <property type="match status" value="1"/>
</dbReference>
<feature type="domain" description="N-acetyltransferase" evidence="1">
    <location>
        <begin position="18"/>
        <end position="168"/>
    </location>
</feature>
<accession>A0Q567</accession>
<dbReference type="PROSITE" id="PS51186">
    <property type="entry name" value="GNAT"/>
    <property type="match status" value="1"/>
</dbReference>
<name>A0Q567_FRATN</name>
<gene>
    <name evidence="2" type="ordered locus">FTN_0486</name>
</gene>
<dbReference type="PANTHER" id="PTHR43610:SF1">
    <property type="entry name" value="N-ACETYLTRANSFERASE DOMAIN-CONTAINING PROTEIN"/>
    <property type="match status" value="1"/>
</dbReference>
<evidence type="ECO:0000313" key="3">
    <source>
        <dbReference type="Proteomes" id="UP000000762"/>
    </source>
</evidence>
<protein>
    <submittedName>
        <fullName evidence="2">Acetyltransferase</fullName>
    </submittedName>
</protein>
<dbReference type="InterPro" id="IPR000182">
    <property type="entry name" value="GNAT_dom"/>
</dbReference>
<evidence type="ECO:0000313" key="2">
    <source>
        <dbReference type="EMBL" id="ABK89382.1"/>
    </source>
</evidence>
<sequence>MNSKVDMNFNKSLYYGDISLQIMTQNDFDRLYNVAKDPEIWTQHNDKSRSELDGFRKYFDGGLNNPQNCYLIFYKEDLVGSTRYYEYDSNAKSIKIGYTFYAKKYWGTDLNSKVKKLMVDYAFKFVDDVFFDVWDKNFRSQKAVAKLGAKFYCHNIAQQKLIFRLTNKDWQSSNNLD</sequence>
<dbReference type="PANTHER" id="PTHR43610">
    <property type="entry name" value="BLL6696 PROTEIN"/>
    <property type="match status" value="1"/>
</dbReference>
<dbReference type="SUPFAM" id="SSF55729">
    <property type="entry name" value="Acyl-CoA N-acyltransferases (Nat)"/>
    <property type="match status" value="1"/>
</dbReference>
<keyword evidence="3" id="KW-1185">Reference proteome</keyword>
<evidence type="ECO:0000259" key="1">
    <source>
        <dbReference type="PROSITE" id="PS51186"/>
    </source>
</evidence>
<dbReference type="AlphaFoldDB" id="A0Q567"/>
<dbReference type="Pfam" id="PF13302">
    <property type="entry name" value="Acetyltransf_3"/>
    <property type="match status" value="1"/>
</dbReference>
<dbReference type="EMBL" id="CP000439">
    <property type="protein sequence ID" value="ABK89382.1"/>
    <property type="molecule type" value="Genomic_DNA"/>
</dbReference>
<dbReference type="Proteomes" id="UP000000762">
    <property type="component" value="Chromosome"/>
</dbReference>
<dbReference type="KEGG" id="ftn:FTN_0486"/>